<dbReference type="EMBL" id="LN890280">
    <property type="protein sequence ID" value="CUR52526.1"/>
    <property type="molecule type" value="Genomic_DNA"/>
</dbReference>
<dbReference type="AlphaFoldDB" id="A0A128A585"/>
<proteinExistence type="predicted"/>
<reference evidence="2" key="1">
    <citation type="submission" date="2015-10" db="EMBL/GenBank/DDBJ databases">
        <authorList>
            <person name="Lehtovirta-Morley L.E."/>
            <person name="Vieille C."/>
        </authorList>
    </citation>
    <scope>NUCLEOTIDE SEQUENCE [LARGE SCALE GENOMIC DNA]</scope>
</reference>
<accession>A0A128A585</accession>
<gene>
    <name evidence="1" type="ORF">NDEV_1764</name>
</gene>
<evidence type="ECO:0000313" key="2">
    <source>
        <dbReference type="Proteomes" id="UP000196239"/>
    </source>
</evidence>
<dbReference type="Proteomes" id="UP000196239">
    <property type="component" value="Chromosome 1"/>
</dbReference>
<name>A0A128A585_9ARCH</name>
<sequence length="183" mass="21294">MIPDGNEEIFENFPTVVADGAYCHFLEDFISLIFYQTRVFPRLEKDGKTAIAPKRREILADIRFSREALRKLMNEIEQGLELYPAYTLMKGKDGFLTGLDPMNTLSKDSTISKLSLTKAEFDHLKNNILVDMSTQLTKEGEKVYNDLLIKIIFEHEDELREIVRKYEKKPTVRKERNVKSKSK</sequence>
<dbReference type="KEGG" id="ndv:NDEV_1764"/>
<protein>
    <submittedName>
        <fullName evidence="1">Uncharacterized protein</fullName>
    </submittedName>
</protein>
<evidence type="ECO:0000313" key="1">
    <source>
        <dbReference type="EMBL" id="CUR52526.1"/>
    </source>
</evidence>
<keyword evidence="2" id="KW-1185">Reference proteome</keyword>
<organism evidence="1 2">
    <name type="scientific">Nitrosotalea devaniterrae</name>
    <dbReference type="NCBI Taxonomy" id="1078905"/>
    <lineage>
        <taxon>Archaea</taxon>
        <taxon>Nitrososphaerota</taxon>
        <taxon>Nitrososphaeria</taxon>
        <taxon>Nitrosotaleales</taxon>
        <taxon>Nitrosotaleaceae</taxon>
        <taxon>Nitrosotalea</taxon>
    </lineage>
</organism>